<dbReference type="EMBL" id="MAPZ01000027">
    <property type="protein sequence ID" value="OBY09692.1"/>
    <property type="molecule type" value="Genomic_DNA"/>
</dbReference>
<keyword evidence="1" id="KW-1133">Transmembrane helix</keyword>
<feature type="transmembrane region" description="Helical" evidence="1">
    <location>
        <begin position="293"/>
        <end position="314"/>
    </location>
</feature>
<dbReference type="RefSeq" id="WP_027099246.1">
    <property type="nucleotide sequence ID" value="NZ_CABHIH010000010.1"/>
</dbReference>
<dbReference type="PANTHER" id="PTHR36435:SF1">
    <property type="entry name" value="CAAX AMINO TERMINAL PROTEASE FAMILY PROTEIN"/>
    <property type="match status" value="1"/>
</dbReference>
<evidence type="ECO:0000256" key="1">
    <source>
        <dbReference type="SAM" id="Phobius"/>
    </source>
</evidence>
<reference evidence="3 4" key="1">
    <citation type="submission" date="2016-06" db="EMBL/GenBank/DDBJ databases">
        <authorList>
            <person name="Kjaerup R.B."/>
            <person name="Dalgaard T.S."/>
            <person name="Juul-Madsen H.R."/>
        </authorList>
    </citation>
    <scope>NUCLEOTIDE SEQUENCE [LARGE SCALE GENOMIC DNA]</scope>
    <source>
        <strain evidence="3 4">373-A1</strain>
    </source>
</reference>
<evidence type="ECO:0000259" key="2">
    <source>
        <dbReference type="Pfam" id="PF02517"/>
    </source>
</evidence>
<accession>A0A174IRD2</accession>
<sequence>MSKLQRSNIYFLILVLLTIFLPEYLIKTYLLIGIKDIRIMQFLNHVILFLVPAIIYVVVTKVNIKETFRLNKIHLKDLLLIILIAFVCYPLMGCISAISQMFFTNNIGTFMAAIADTPYWAMLLLMAVTPAITEEITLRGVVLSGYDNQSKFKAALITGILFGIFHMDFQQFLYAAVLGFIFAYIVRITNSIFSSVIMHFIINGISVTAQKVLFSAEELISQVVEEPSLMDLSFNMKLTYMSTYILVGVAFGVLVYKLIHKLEVWNIERQGVPDEIGESNYLRDVSDEPKESVINWSFILIVVIYLAFMIYDVYIR</sequence>
<feature type="transmembrane region" description="Helical" evidence="1">
    <location>
        <begin position="119"/>
        <end position="138"/>
    </location>
</feature>
<feature type="transmembrane region" description="Helical" evidence="1">
    <location>
        <begin position="79"/>
        <end position="99"/>
    </location>
</feature>
<dbReference type="Proteomes" id="UP000092714">
    <property type="component" value="Unassembled WGS sequence"/>
</dbReference>
<feature type="transmembrane region" description="Helical" evidence="1">
    <location>
        <begin position="173"/>
        <end position="193"/>
    </location>
</feature>
<organism evidence="3 4">
    <name type="scientific">Clostridium paraputrificum</name>
    <dbReference type="NCBI Taxonomy" id="29363"/>
    <lineage>
        <taxon>Bacteria</taxon>
        <taxon>Bacillati</taxon>
        <taxon>Bacillota</taxon>
        <taxon>Clostridia</taxon>
        <taxon>Eubacteriales</taxon>
        <taxon>Clostridiaceae</taxon>
        <taxon>Clostridium</taxon>
    </lineage>
</organism>
<feature type="transmembrane region" description="Helical" evidence="1">
    <location>
        <begin position="9"/>
        <end position="30"/>
    </location>
</feature>
<comment type="caution">
    <text evidence="3">The sequence shown here is derived from an EMBL/GenBank/DDBJ whole genome shotgun (WGS) entry which is preliminary data.</text>
</comment>
<feature type="domain" description="CAAX prenyl protease 2/Lysostaphin resistance protein A-like" evidence="2">
    <location>
        <begin position="119"/>
        <end position="204"/>
    </location>
</feature>
<name>A0A174IRD2_9CLOT</name>
<keyword evidence="1" id="KW-0472">Membrane</keyword>
<evidence type="ECO:0000313" key="3">
    <source>
        <dbReference type="EMBL" id="OBY09692.1"/>
    </source>
</evidence>
<evidence type="ECO:0000313" key="4">
    <source>
        <dbReference type="Proteomes" id="UP000092714"/>
    </source>
</evidence>
<protein>
    <recommendedName>
        <fullName evidence="2">CAAX prenyl protease 2/Lysostaphin resistance protein A-like domain-containing protein</fullName>
    </recommendedName>
</protein>
<feature type="transmembrane region" description="Helical" evidence="1">
    <location>
        <begin position="238"/>
        <end position="259"/>
    </location>
</feature>
<feature type="transmembrane region" description="Helical" evidence="1">
    <location>
        <begin position="42"/>
        <end position="59"/>
    </location>
</feature>
<dbReference type="eggNOG" id="COG1266">
    <property type="taxonomic scope" value="Bacteria"/>
</dbReference>
<dbReference type="PANTHER" id="PTHR36435">
    <property type="entry name" value="SLR1288 PROTEIN"/>
    <property type="match status" value="1"/>
</dbReference>
<dbReference type="OrthoDB" id="2035856at2"/>
<dbReference type="GeneID" id="42777091"/>
<dbReference type="GO" id="GO:0080120">
    <property type="term" value="P:CAAX-box protein maturation"/>
    <property type="evidence" value="ECO:0007669"/>
    <property type="project" value="UniProtKB-ARBA"/>
</dbReference>
<dbReference type="Pfam" id="PF02517">
    <property type="entry name" value="Rce1-like"/>
    <property type="match status" value="1"/>
</dbReference>
<dbReference type="AlphaFoldDB" id="A0A174IRD2"/>
<dbReference type="InterPro" id="IPR052710">
    <property type="entry name" value="CAAX_protease"/>
</dbReference>
<dbReference type="InterPro" id="IPR003675">
    <property type="entry name" value="Rce1/LyrA-like_dom"/>
</dbReference>
<keyword evidence="4" id="KW-1185">Reference proteome</keyword>
<keyword evidence="1" id="KW-0812">Transmembrane</keyword>
<gene>
    <name evidence="3" type="ORF">CP373A1_14585</name>
</gene>
<dbReference type="GO" id="GO:0004175">
    <property type="term" value="F:endopeptidase activity"/>
    <property type="evidence" value="ECO:0007669"/>
    <property type="project" value="UniProtKB-ARBA"/>
</dbReference>
<proteinExistence type="predicted"/>